<proteinExistence type="predicted"/>
<evidence type="ECO:0000313" key="2">
    <source>
        <dbReference type="Proteomes" id="UP001054945"/>
    </source>
</evidence>
<keyword evidence="2" id="KW-1185">Reference proteome</keyword>
<organism evidence="1 2">
    <name type="scientific">Caerostris extrusa</name>
    <name type="common">Bark spider</name>
    <name type="synonym">Caerostris bankana</name>
    <dbReference type="NCBI Taxonomy" id="172846"/>
    <lineage>
        <taxon>Eukaryota</taxon>
        <taxon>Metazoa</taxon>
        <taxon>Ecdysozoa</taxon>
        <taxon>Arthropoda</taxon>
        <taxon>Chelicerata</taxon>
        <taxon>Arachnida</taxon>
        <taxon>Araneae</taxon>
        <taxon>Araneomorphae</taxon>
        <taxon>Entelegynae</taxon>
        <taxon>Araneoidea</taxon>
        <taxon>Araneidae</taxon>
        <taxon>Caerostris</taxon>
    </lineage>
</organism>
<dbReference type="EMBL" id="BPLR01000690">
    <property type="protein sequence ID" value="GIY96683.1"/>
    <property type="molecule type" value="Genomic_DNA"/>
</dbReference>
<accession>A0AAV4XQN6</accession>
<dbReference type="Proteomes" id="UP001054945">
    <property type="component" value="Unassembled WGS sequence"/>
</dbReference>
<gene>
    <name evidence="1" type="ORF">CEXT_281691</name>
</gene>
<name>A0AAV4XQN6_CAEEX</name>
<dbReference type="AlphaFoldDB" id="A0AAV4XQN6"/>
<comment type="caution">
    <text evidence="1">The sequence shown here is derived from an EMBL/GenBank/DDBJ whole genome shotgun (WGS) entry which is preliminary data.</text>
</comment>
<sequence>MCLLPPEVLKEATTKEQNFEETPRNRLPSCLKRAPERDETLDSRNRTGNWCEMDCRANARTSLSKRFFVFFSLSLAFHVTTSSAVPLT</sequence>
<evidence type="ECO:0000313" key="1">
    <source>
        <dbReference type="EMBL" id="GIY96683.1"/>
    </source>
</evidence>
<reference evidence="1 2" key="1">
    <citation type="submission" date="2021-06" db="EMBL/GenBank/DDBJ databases">
        <title>Caerostris extrusa draft genome.</title>
        <authorList>
            <person name="Kono N."/>
            <person name="Arakawa K."/>
        </authorList>
    </citation>
    <scope>NUCLEOTIDE SEQUENCE [LARGE SCALE GENOMIC DNA]</scope>
</reference>
<protein>
    <submittedName>
        <fullName evidence="1">Uncharacterized protein</fullName>
    </submittedName>
</protein>